<name>A0A4X1U6L7_PIG</name>
<protein>
    <recommendedName>
        <fullName evidence="4">Testis expressed 19</fullName>
    </recommendedName>
</protein>
<dbReference type="Proteomes" id="UP000314985">
    <property type="component" value="Chromosome 12"/>
</dbReference>
<feature type="compositionally biased region" description="Low complexity" evidence="1">
    <location>
        <begin position="76"/>
        <end position="89"/>
    </location>
</feature>
<dbReference type="Pfam" id="PF15553">
    <property type="entry name" value="TEX19"/>
    <property type="match status" value="1"/>
</dbReference>
<dbReference type="Ensembl" id="ENSSSCT00070028476.1">
    <property type="protein sequence ID" value="ENSSSCP00070023720.1"/>
    <property type="gene ID" value="ENSSSCG00070014522.1"/>
</dbReference>
<evidence type="ECO:0008006" key="4">
    <source>
        <dbReference type="Google" id="ProtNLM"/>
    </source>
</evidence>
<proteinExistence type="predicted"/>
<sequence>MCPPVSGRYWAEGVSHLYASWMYQLQHGGRVRMCFACFRTAFQELRAFLESEDWEDEDWDPELMDYTEEGSEQESPLGPGQGQPALAAGPVESEGVGLHHHFVPTELEPQDAAPLGLGAEAADWTQGLPWLLGRLPVCSHWPSPSPPRQGFFKADLPPGEPMVLKLGTTQAMDPAEARAWLLDLQVLYIVGCYDAVYLRKMKAAWALQTPGQCWELLLEPDEVWVVQYQDAPQKQELHRWKLSVLESSPSGEDEELVPADSALLKRGFTVLSYLPRAVREAEEGASASRPQSWPLGAPCGVSRDLLGGPFHSLSSAIGGGTGVSPAEPGRPDKAVWKCCPHTGWTQPATRPGPGHPSNALASG</sequence>
<evidence type="ECO:0000313" key="2">
    <source>
        <dbReference type="Ensembl" id="ENSSSCP00070023720.1"/>
    </source>
</evidence>
<feature type="region of interest" description="Disordered" evidence="1">
    <location>
        <begin position="67"/>
        <end position="89"/>
    </location>
</feature>
<organism evidence="2 3">
    <name type="scientific">Sus scrofa</name>
    <name type="common">Pig</name>
    <dbReference type="NCBI Taxonomy" id="9823"/>
    <lineage>
        <taxon>Eukaryota</taxon>
        <taxon>Metazoa</taxon>
        <taxon>Chordata</taxon>
        <taxon>Craniata</taxon>
        <taxon>Vertebrata</taxon>
        <taxon>Euteleostomi</taxon>
        <taxon>Mammalia</taxon>
        <taxon>Eutheria</taxon>
        <taxon>Laurasiatheria</taxon>
        <taxon>Artiodactyla</taxon>
        <taxon>Suina</taxon>
        <taxon>Suidae</taxon>
        <taxon>Sus</taxon>
    </lineage>
</organism>
<dbReference type="PANTHER" id="PTHR31387:SF0">
    <property type="entry name" value="TESTIS-EXPRESSED PROTEIN 19"/>
    <property type="match status" value="1"/>
</dbReference>
<accession>A0A4X1U6L7</accession>
<evidence type="ECO:0000313" key="3">
    <source>
        <dbReference type="Proteomes" id="UP000314985"/>
    </source>
</evidence>
<feature type="region of interest" description="Disordered" evidence="1">
    <location>
        <begin position="340"/>
        <end position="363"/>
    </location>
</feature>
<dbReference type="AlphaFoldDB" id="A0A4X1U6L7"/>
<reference evidence="2 3" key="1">
    <citation type="submission" date="2017-08" db="EMBL/GenBank/DDBJ databases">
        <title>USMARCv1.0.</title>
        <authorList>
            <person name="Hannum G.I."/>
            <person name="Koren S."/>
            <person name="Schroeder S.G."/>
            <person name="Chin S.C."/>
            <person name="Nonneman D.J."/>
            <person name="Becker S.A."/>
            <person name="Rosen B.D."/>
            <person name="Bickhart D.M."/>
            <person name="Putnam N.H."/>
            <person name="Green R.E."/>
            <person name="Tuggle C.K."/>
            <person name="Liu H."/>
            <person name="Rohrer G.A."/>
            <person name="Warr A."/>
            <person name="Hall R."/>
            <person name="Kim K."/>
            <person name="Hume D.A."/>
            <person name="Talbot R."/>
            <person name="Chow W."/>
            <person name="Howe K."/>
            <person name="Schwartz A.S."/>
            <person name="Watson M."/>
            <person name="Archibald A.L."/>
            <person name="Phillippy A.M."/>
            <person name="Smith T.P.L."/>
        </authorList>
    </citation>
    <scope>NUCLEOTIDE SEQUENCE [LARGE SCALE GENOMIC DNA]</scope>
</reference>
<evidence type="ECO:0000256" key="1">
    <source>
        <dbReference type="SAM" id="MobiDB-lite"/>
    </source>
</evidence>
<reference evidence="2" key="2">
    <citation type="submission" date="2025-08" db="UniProtKB">
        <authorList>
            <consortium name="Ensembl"/>
        </authorList>
    </citation>
    <scope>IDENTIFICATION</scope>
</reference>
<dbReference type="PANTHER" id="PTHR31387">
    <property type="entry name" value="TESTIS-EXPRESSED PROTEIN 19"/>
    <property type="match status" value="1"/>
</dbReference>
<dbReference type="InterPro" id="IPR029093">
    <property type="entry name" value="TEX19"/>
</dbReference>